<dbReference type="InterPro" id="IPR019465">
    <property type="entry name" value="Cog5"/>
</dbReference>
<organism evidence="12 13">
    <name type="scientific">Panaeolus cyanescens</name>
    <dbReference type="NCBI Taxonomy" id="181874"/>
    <lineage>
        <taxon>Eukaryota</taxon>
        <taxon>Fungi</taxon>
        <taxon>Dikarya</taxon>
        <taxon>Basidiomycota</taxon>
        <taxon>Agaricomycotina</taxon>
        <taxon>Agaricomycetes</taxon>
        <taxon>Agaricomycetidae</taxon>
        <taxon>Agaricales</taxon>
        <taxon>Agaricineae</taxon>
        <taxon>Galeropsidaceae</taxon>
        <taxon>Panaeolus</taxon>
    </lineage>
</organism>
<evidence type="ECO:0000256" key="3">
    <source>
        <dbReference type="ARBA" id="ARBA00005025"/>
    </source>
</evidence>
<keyword evidence="13" id="KW-1185">Reference proteome</keyword>
<evidence type="ECO:0000256" key="2">
    <source>
        <dbReference type="ARBA" id="ARBA00004974"/>
    </source>
</evidence>
<keyword evidence="7" id="KW-0333">Golgi apparatus</keyword>
<gene>
    <name evidence="12" type="ORF">CVT24_009715</name>
</gene>
<evidence type="ECO:0000256" key="10">
    <source>
        <dbReference type="SAM" id="MobiDB-lite"/>
    </source>
</evidence>
<dbReference type="PANTHER" id="PTHR13228">
    <property type="entry name" value="CONSERVED OLIGOMERIC GOLGI COMPLEX COMPONENT 5"/>
    <property type="match status" value="1"/>
</dbReference>
<dbReference type="PROSITE" id="PS51671">
    <property type="entry name" value="ACT"/>
    <property type="match status" value="1"/>
</dbReference>
<dbReference type="OrthoDB" id="18786at2759"/>
<dbReference type="InterPro" id="IPR027271">
    <property type="entry name" value="Acetolactate_synth/TF_NikR_C"/>
</dbReference>
<dbReference type="NCBIfam" id="TIGR00119">
    <property type="entry name" value="acolac_sm"/>
    <property type="match status" value="1"/>
</dbReference>
<dbReference type="Proteomes" id="UP000284842">
    <property type="component" value="Unassembled WGS sequence"/>
</dbReference>
<dbReference type="InterPro" id="IPR019455">
    <property type="entry name" value="Acetolactate_synth_ssu_C"/>
</dbReference>
<protein>
    <recommendedName>
        <fullName evidence="5">Conserved oligomeric Golgi complex subunit 5</fullName>
    </recommendedName>
</protein>
<dbReference type="PANTHER" id="PTHR13228:SF3">
    <property type="entry name" value="CONSERVED OLIGOMERIC GOLGI COMPLEX SUBUNIT 5"/>
    <property type="match status" value="1"/>
</dbReference>
<proteinExistence type="inferred from homology"/>
<evidence type="ECO:0000259" key="11">
    <source>
        <dbReference type="PROSITE" id="PS51671"/>
    </source>
</evidence>
<dbReference type="SUPFAM" id="SSF55021">
    <property type="entry name" value="ACT-like"/>
    <property type="match status" value="2"/>
</dbReference>
<keyword evidence="8" id="KW-0472">Membrane</keyword>
<evidence type="ECO:0000313" key="13">
    <source>
        <dbReference type="Proteomes" id="UP000284842"/>
    </source>
</evidence>
<dbReference type="CDD" id="cd04878">
    <property type="entry name" value="ACT_AHAS"/>
    <property type="match status" value="1"/>
</dbReference>
<reference evidence="12 13" key="1">
    <citation type="journal article" date="2018" name="Evol. Lett.">
        <title>Horizontal gene cluster transfer increased hallucinogenic mushroom diversity.</title>
        <authorList>
            <person name="Reynolds H.T."/>
            <person name="Vijayakumar V."/>
            <person name="Gluck-Thaler E."/>
            <person name="Korotkin H.B."/>
            <person name="Matheny P.B."/>
            <person name="Slot J.C."/>
        </authorList>
    </citation>
    <scope>NUCLEOTIDE SEQUENCE [LARGE SCALE GENOMIC DNA]</scope>
    <source>
        <strain evidence="12 13">2629</strain>
    </source>
</reference>
<comment type="subcellular location">
    <subcellularLocation>
        <location evidence="1">Golgi apparatus membrane</location>
        <topology evidence="1">Peripheral membrane protein</topology>
    </subcellularLocation>
</comment>
<keyword evidence="6" id="KW-0028">Amino-acid biosynthesis</keyword>
<dbReference type="GO" id="GO:0000139">
    <property type="term" value="C:Golgi membrane"/>
    <property type="evidence" value="ECO:0007669"/>
    <property type="project" value="UniProtKB-SubCell"/>
</dbReference>
<comment type="caution">
    <text evidence="12">The sequence shown here is derived from an EMBL/GenBank/DDBJ whole genome shotgun (WGS) entry which is preliminary data.</text>
</comment>
<dbReference type="Pfam" id="PF20649">
    <property type="entry name" value="COG5_C"/>
    <property type="match status" value="1"/>
</dbReference>
<feature type="region of interest" description="Disordered" evidence="10">
    <location>
        <begin position="1137"/>
        <end position="1162"/>
    </location>
</feature>
<dbReference type="UniPathway" id="UPA00049">
    <property type="reaction ID" value="UER00059"/>
</dbReference>
<dbReference type="Pfam" id="PF22629">
    <property type="entry name" value="ACT_AHAS_ss"/>
    <property type="match status" value="1"/>
</dbReference>
<feature type="region of interest" description="Disordered" evidence="10">
    <location>
        <begin position="877"/>
        <end position="896"/>
    </location>
</feature>
<evidence type="ECO:0000256" key="6">
    <source>
        <dbReference type="ARBA" id="ARBA00022605"/>
    </source>
</evidence>
<comment type="similarity">
    <text evidence="4">Belongs to the acetolactate synthase small subunit family.</text>
</comment>
<evidence type="ECO:0000256" key="1">
    <source>
        <dbReference type="ARBA" id="ARBA00004395"/>
    </source>
</evidence>
<dbReference type="Gene3D" id="3.30.70.1150">
    <property type="entry name" value="ACT-like. Chain A, domain 2"/>
    <property type="match status" value="1"/>
</dbReference>
<evidence type="ECO:0000256" key="4">
    <source>
        <dbReference type="ARBA" id="ARBA00006341"/>
    </source>
</evidence>
<dbReference type="FunFam" id="3.30.70.260:FF:000001">
    <property type="entry name" value="Acetolactate synthase, small subunit"/>
    <property type="match status" value="1"/>
</dbReference>
<dbReference type="InParanoid" id="A0A409Y9D5"/>
<evidence type="ECO:0000256" key="8">
    <source>
        <dbReference type="ARBA" id="ARBA00023136"/>
    </source>
</evidence>
<comment type="pathway">
    <text evidence="2">Amino-acid biosynthesis; L-isoleucine biosynthesis; L-isoleucine from 2-oxobutanoate: step 1/4.</text>
</comment>
<dbReference type="GO" id="GO:0006891">
    <property type="term" value="P:intra-Golgi vesicle-mediated transport"/>
    <property type="evidence" value="ECO:0007669"/>
    <property type="project" value="InterPro"/>
</dbReference>
<evidence type="ECO:0000313" key="12">
    <source>
        <dbReference type="EMBL" id="PPQ99732.1"/>
    </source>
</evidence>
<accession>A0A409Y9D5</accession>
<dbReference type="Pfam" id="PF10369">
    <property type="entry name" value="ALS_ss_C"/>
    <property type="match status" value="1"/>
</dbReference>
<keyword evidence="9" id="KW-0100">Branched-chain amino acid biosynthesis</keyword>
<dbReference type="GO" id="GO:0009099">
    <property type="term" value="P:L-valine biosynthetic process"/>
    <property type="evidence" value="ECO:0007669"/>
    <property type="project" value="UniProtKB-UniPathway"/>
</dbReference>
<dbReference type="UniPathway" id="UPA00047">
    <property type="reaction ID" value="UER00055"/>
</dbReference>
<dbReference type="InterPro" id="IPR048485">
    <property type="entry name" value="COG5_helical"/>
</dbReference>
<dbReference type="InterPro" id="IPR004789">
    <property type="entry name" value="Acetalactate_synth_ssu"/>
</dbReference>
<sequence>MADYAVFATPDFDPNEYANAILAADSADYKGPAKVSSTTKVTAQESIPKEDISFAITKLSHNIEDVSKQIRNLITVHHEDLLTQASNASTLSGTLTSVQVGLNDLDASVEKLRAKVHVPYTTLQTLVARLQRIHQASDLLRRSSRFVTLARRLQTQMNEIKGIKVGSSATDELATATVMHGKDIRDEKERAIAKAALSIAELGALVDGSDDRDKEAESEDTGVALLSVNVVAAQLPFIEEAKVTITSEMESMVLKGLATLNQTLLASSLQTAFNLRILPNLVQNLLSDLSMAVEDRIRNTLDINRISKEVTAKEPAGNASQGPQMYRSRVRTEPTNVTAPQFLSALWSRLETMFQEMADCCIKVYALEKVLKMKKDTISHTVFLDEAMKVLENTPTATFWTLLSRSLQKHFQDSSKASSFLQQTLINGYPKLVRLFHEFFAKISVHTDTTYTDTAQSPETILLLRSLSTLEAQYLAKTTNKVNDAVGQAFSGSSRSPPGTNEGMNVARIIVNELDAARFDPLLVRAVAKSSATALDGILSRLEPLIATDRTAYSLIGGTALPQQIGNASLANFMYQLWVRLSKLDEEHSAAVVGIMKPSIQNIFRVLESVVNALSSAIRREIGAIIIKLHRIDFSKPMDANAGMGGASLYIKELTDKMAFIKNEIVGRYNLGEYGRNWVISIVQHVIRSFVLHISIVCPLGESGKLQMASDMTGLEFALSSFLAESQNKRGGSLESVGKEYRALRAMRPLFFLEDKELASSSHTAGLPPLIVLHHILVRSPIPLPHKLHGWQEAEYVRWVDEHSEEEAWTLIEGGLTHWEKVSESEGRDTSKAQALLRPQNIRAFASTAHVRTENGSQKPPQPPKPIDDSTSALDYKRSHRIRPPPLPATDLPRSRSAEEAVTNILYNTPPPSLQPFKKHILNCLVQNEPGVLSRVSGILAGRGFNIDSLVVCRTEIRDLSRMCIVLSGQDGVVEQARRQLEDLVPVWAVLDYTETRVISRELLLAKVSILGPEYLEEQLIGGPTHDPRKAIGDSQETSKLEREAALAQNFERSAHPEANFPPITPSQALRLKHQHLHSISTLAKQFGAKIVDVSEHSVIVELTAKTTRVEAFLSLLKPFGILEAARTGLMAMPRTPIKGEEDENAPAEEVGGVDASLLPPG</sequence>
<evidence type="ECO:0000256" key="9">
    <source>
        <dbReference type="ARBA" id="ARBA00023304"/>
    </source>
</evidence>
<dbReference type="AlphaFoldDB" id="A0A409Y9D5"/>
<dbReference type="GO" id="GO:1990610">
    <property type="term" value="F:acetolactate synthase regulator activity"/>
    <property type="evidence" value="ECO:0007669"/>
    <property type="project" value="InterPro"/>
</dbReference>
<dbReference type="InterPro" id="IPR002912">
    <property type="entry name" value="ACT_dom"/>
</dbReference>
<feature type="region of interest" description="Disordered" evidence="10">
    <location>
        <begin position="851"/>
        <end position="872"/>
    </location>
</feature>
<dbReference type="STRING" id="181874.A0A409Y9D5"/>
<evidence type="ECO:0000256" key="7">
    <source>
        <dbReference type="ARBA" id="ARBA00023034"/>
    </source>
</evidence>
<feature type="domain" description="ACT" evidence="11">
    <location>
        <begin position="921"/>
        <end position="1001"/>
    </location>
</feature>
<dbReference type="InterPro" id="IPR054480">
    <property type="entry name" value="AHAS_small-like_ACT"/>
</dbReference>
<dbReference type="Pfam" id="PF10392">
    <property type="entry name" value="COG5_N"/>
    <property type="match status" value="1"/>
</dbReference>
<dbReference type="Gene3D" id="3.30.70.260">
    <property type="match status" value="1"/>
</dbReference>
<evidence type="ECO:0000256" key="5">
    <source>
        <dbReference type="ARBA" id="ARBA00020974"/>
    </source>
</evidence>
<dbReference type="GO" id="GO:0017119">
    <property type="term" value="C:Golgi transport complex"/>
    <property type="evidence" value="ECO:0007669"/>
    <property type="project" value="InterPro"/>
</dbReference>
<dbReference type="InterPro" id="IPR049176">
    <property type="entry name" value="COG5_N"/>
</dbReference>
<dbReference type="InterPro" id="IPR039557">
    <property type="entry name" value="AHAS_ACT"/>
</dbReference>
<dbReference type="InterPro" id="IPR045865">
    <property type="entry name" value="ACT-like_dom_sf"/>
</dbReference>
<dbReference type="GO" id="GO:0009097">
    <property type="term" value="P:isoleucine biosynthetic process"/>
    <property type="evidence" value="ECO:0007669"/>
    <property type="project" value="UniProtKB-UniPathway"/>
</dbReference>
<name>A0A409Y9D5_9AGAR</name>
<comment type="pathway">
    <text evidence="3">Amino-acid biosynthesis; L-valine biosynthesis; L-valine from pyruvate: step 1/4.</text>
</comment>
<dbReference type="EMBL" id="NHTK01001348">
    <property type="protein sequence ID" value="PPQ99732.1"/>
    <property type="molecule type" value="Genomic_DNA"/>
</dbReference>